<gene>
    <name evidence="1" type="ORF">VTL71DRAFT_6885</name>
</gene>
<dbReference type="InterPro" id="IPR016181">
    <property type="entry name" value="Acyl_CoA_acyltransferase"/>
</dbReference>
<organism evidence="1 2">
    <name type="scientific">Oculimacula yallundae</name>
    <dbReference type="NCBI Taxonomy" id="86028"/>
    <lineage>
        <taxon>Eukaryota</taxon>
        <taxon>Fungi</taxon>
        <taxon>Dikarya</taxon>
        <taxon>Ascomycota</taxon>
        <taxon>Pezizomycotina</taxon>
        <taxon>Leotiomycetes</taxon>
        <taxon>Helotiales</taxon>
        <taxon>Ploettnerulaceae</taxon>
        <taxon>Oculimacula</taxon>
    </lineage>
</organism>
<dbReference type="InterPro" id="IPR052523">
    <property type="entry name" value="Trichothecene_AcTrans"/>
</dbReference>
<reference evidence="1 2" key="1">
    <citation type="journal article" date="2024" name="Commun. Biol.">
        <title>Comparative genomic analysis of thermophilic fungi reveals convergent evolutionary adaptations and gene losses.</title>
        <authorList>
            <person name="Steindorff A.S."/>
            <person name="Aguilar-Pontes M.V."/>
            <person name="Robinson A.J."/>
            <person name="Andreopoulos B."/>
            <person name="LaButti K."/>
            <person name="Kuo A."/>
            <person name="Mondo S."/>
            <person name="Riley R."/>
            <person name="Otillar R."/>
            <person name="Haridas S."/>
            <person name="Lipzen A."/>
            <person name="Grimwood J."/>
            <person name="Schmutz J."/>
            <person name="Clum A."/>
            <person name="Reid I.D."/>
            <person name="Moisan M.C."/>
            <person name="Butler G."/>
            <person name="Nguyen T.T.M."/>
            <person name="Dewar K."/>
            <person name="Conant G."/>
            <person name="Drula E."/>
            <person name="Henrissat B."/>
            <person name="Hansel C."/>
            <person name="Singer S."/>
            <person name="Hutchinson M.I."/>
            <person name="de Vries R.P."/>
            <person name="Natvig D.O."/>
            <person name="Powell A.J."/>
            <person name="Tsang A."/>
            <person name="Grigoriev I.V."/>
        </authorList>
    </citation>
    <scope>NUCLEOTIDE SEQUENCE [LARGE SCALE GENOMIC DNA]</scope>
    <source>
        <strain evidence="1 2">CBS 494.80</strain>
    </source>
</reference>
<dbReference type="Proteomes" id="UP001595075">
    <property type="component" value="Unassembled WGS sequence"/>
</dbReference>
<dbReference type="EMBL" id="JAZHXI010000018">
    <property type="protein sequence ID" value="KAL2061508.1"/>
    <property type="molecule type" value="Genomic_DNA"/>
</dbReference>
<name>A0ABR4BXQ3_9HELO</name>
<keyword evidence="2" id="KW-1185">Reference proteome</keyword>
<evidence type="ECO:0000313" key="2">
    <source>
        <dbReference type="Proteomes" id="UP001595075"/>
    </source>
</evidence>
<dbReference type="PANTHER" id="PTHR42791">
    <property type="entry name" value="GNAT FAMILY ACETYLTRANSFERASE"/>
    <property type="match status" value="1"/>
</dbReference>
<sequence>MIYTTFTFSHIMPPFTIQRAVPTDLDEMVDIWVSAMNSDPFWRIMMGSMSKEQVFDFVKETIHHRVDIGVELGAMQSWKVVDEENGRIAAWTGLSVPKILTEEETRLITPSWELPPEGNSRARDFMKFHIGSLSAKNGYDKTKHFHRHGSMCRPEYQRQGLMRKLTAFVNAIADDQGAATYVYGRPGAAGMFLKEGFVVNEWIDLELGDLDENFRGTGELKNGKTRFRSLARQPGAKPSPNKILIEEEAVVH</sequence>
<dbReference type="SUPFAM" id="SSF55729">
    <property type="entry name" value="Acyl-CoA N-acyltransferases (Nat)"/>
    <property type="match status" value="1"/>
</dbReference>
<dbReference type="PANTHER" id="PTHR42791:SF2">
    <property type="entry name" value="N-ACETYLTRANSFERASE DOMAIN-CONTAINING PROTEIN"/>
    <property type="match status" value="1"/>
</dbReference>
<evidence type="ECO:0000313" key="1">
    <source>
        <dbReference type="EMBL" id="KAL2061508.1"/>
    </source>
</evidence>
<accession>A0ABR4BXQ3</accession>
<comment type="caution">
    <text evidence="1">The sequence shown here is derived from an EMBL/GenBank/DDBJ whole genome shotgun (WGS) entry which is preliminary data.</text>
</comment>
<protein>
    <recommendedName>
        <fullName evidence="3">N-acetyltransferase domain-containing protein</fullName>
    </recommendedName>
</protein>
<evidence type="ECO:0008006" key="3">
    <source>
        <dbReference type="Google" id="ProtNLM"/>
    </source>
</evidence>
<dbReference type="Gene3D" id="3.40.630.30">
    <property type="match status" value="1"/>
</dbReference>
<proteinExistence type="predicted"/>